<dbReference type="GO" id="GO:0005762">
    <property type="term" value="C:mitochondrial large ribosomal subunit"/>
    <property type="evidence" value="ECO:0007669"/>
    <property type="project" value="TreeGrafter"/>
</dbReference>
<dbReference type="InterPro" id="IPR020939">
    <property type="entry name" value="Ribosomal_bL34_CS"/>
</dbReference>
<evidence type="ECO:0000256" key="3">
    <source>
        <dbReference type="ARBA" id="ARBA00023274"/>
    </source>
</evidence>
<proteinExistence type="inferred from homology"/>
<evidence type="ECO:0000256" key="1">
    <source>
        <dbReference type="ARBA" id="ARBA00010111"/>
    </source>
</evidence>
<dbReference type="PROSITE" id="PS00784">
    <property type="entry name" value="RIBOSOMAL_L34"/>
    <property type="match status" value="1"/>
</dbReference>
<dbReference type="Pfam" id="PF00468">
    <property type="entry name" value="Ribosomal_L34"/>
    <property type="match status" value="1"/>
</dbReference>
<evidence type="ECO:0000256" key="2">
    <source>
        <dbReference type="ARBA" id="ARBA00022980"/>
    </source>
</evidence>
<gene>
    <name evidence="4" type="ORF">CTAYLR_000619</name>
</gene>
<dbReference type="NCBIfam" id="TIGR01030">
    <property type="entry name" value="rpmH_bact"/>
    <property type="match status" value="1"/>
</dbReference>
<dbReference type="InterPro" id="IPR000271">
    <property type="entry name" value="Ribosomal_bL34"/>
</dbReference>
<dbReference type="PANTHER" id="PTHR14503">
    <property type="entry name" value="MITOCHONDRIAL RIBOSOMAL PROTEIN 34 FAMILY MEMBER"/>
    <property type="match status" value="1"/>
</dbReference>
<dbReference type="Gene3D" id="1.10.287.3980">
    <property type="match status" value="1"/>
</dbReference>
<reference evidence="4" key="1">
    <citation type="submission" date="2023-01" db="EMBL/GenBank/DDBJ databases">
        <title>Metagenome sequencing of chrysophaentin producing Chrysophaeum taylorii.</title>
        <authorList>
            <person name="Davison J."/>
            <person name="Bewley C."/>
        </authorList>
    </citation>
    <scope>NUCLEOTIDE SEQUENCE</scope>
    <source>
        <strain evidence="4">NIES-1699</strain>
    </source>
</reference>
<evidence type="ECO:0000313" key="4">
    <source>
        <dbReference type="EMBL" id="KAJ8600265.1"/>
    </source>
</evidence>
<protein>
    <recommendedName>
        <fullName evidence="6">Ribosomal protein L34</fullName>
    </recommendedName>
</protein>
<comment type="caution">
    <text evidence="4">The sequence shown here is derived from an EMBL/GenBank/DDBJ whole genome shotgun (WGS) entry which is preliminary data.</text>
</comment>
<dbReference type="EMBL" id="JAQMWT010000524">
    <property type="protein sequence ID" value="KAJ8600265.1"/>
    <property type="molecule type" value="Genomic_DNA"/>
</dbReference>
<evidence type="ECO:0008006" key="6">
    <source>
        <dbReference type="Google" id="ProtNLM"/>
    </source>
</evidence>
<keyword evidence="3" id="KW-0687">Ribonucleoprotein</keyword>
<evidence type="ECO:0000313" key="5">
    <source>
        <dbReference type="Proteomes" id="UP001230188"/>
    </source>
</evidence>
<accession>A0AAD7U9E0</accession>
<dbReference type="PANTHER" id="PTHR14503:SF4">
    <property type="entry name" value="LARGE RIBOSOMAL SUBUNIT PROTEIN BL34M"/>
    <property type="match status" value="1"/>
</dbReference>
<dbReference type="GO" id="GO:0006412">
    <property type="term" value="P:translation"/>
    <property type="evidence" value="ECO:0007669"/>
    <property type="project" value="InterPro"/>
</dbReference>
<dbReference type="Proteomes" id="UP001230188">
    <property type="component" value="Unassembled WGS sequence"/>
</dbReference>
<keyword evidence="5" id="KW-1185">Reference proteome</keyword>
<dbReference type="HAMAP" id="MF_00391">
    <property type="entry name" value="Ribosomal_bL34"/>
    <property type="match status" value="1"/>
</dbReference>
<organism evidence="4 5">
    <name type="scientific">Chrysophaeum taylorii</name>
    <dbReference type="NCBI Taxonomy" id="2483200"/>
    <lineage>
        <taxon>Eukaryota</taxon>
        <taxon>Sar</taxon>
        <taxon>Stramenopiles</taxon>
        <taxon>Ochrophyta</taxon>
        <taxon>Pelagophyceae</taxon>
        <taxon>Pelagomonadales</taxon>
        <taxon>Pelagomonadaceae</taxon>
        <taxon>Chrysophaeum</taxon>
    </lineage>
</organism>
<comment type="similarity">
    <text evidence="1">Belongs to the bacterial ribosomal protein bL34 family.</text>
</comment>
<keyword evidence="2" id="KW-0689">Ribosomal protein</keyword>
<dbReference type="GO" id="GO:0003735">
    <property type="term" value="F:structural constituent of ribosome"/>
    <property type="evidence" value="ECO:0007669"/>
    <property type="project" value="InterPro"/>
</dbReference>
<sequence>MLVGRRLVRQQRTLYSFAWTRLMEGENFPDHFFYKKAPGLPPPGLTPQQVVNDWISGPFVPLKNPKPSTLDDLYEAGYRRVSDILPHMPQIQCIKRTFQPSLIRRKRKWGFLVRMRHRHGRAIVNRRRHKQRWRLAL</sequence>
<name>A0AAD7U9E0_9STRA</name>
<dbReference type="AlphaFoldDB" id="A0AAD7U9E0"/>